<dbReference type="Proteomes" id="UP000281553">
    <property type="component" value="Unassembled WGS sequence"/>
</dbReference>
<dbReference type="Pfam" id="PF23613">
    <property type="entry name" value="ELP3_N"/>
    <property type="match status" value="1"/>
</dbReference>
<reference evidence="7 8" key="1">
    <citation type="submission" date="2018-11" db="EMBL/GenBank/DDBJ databases">
        <authorList>
            <consortium name="Pathogen Informatics"/>
        </authorList>
    </citation>
    <scope>NUCLEOTIDE SEQUENCE [LARGE SCALE GENOMIC DNA]</scope>
</reference>
<evidence type="ECO:0000256" key="5">
    <source>
        <dbReference type="ARBA" id="ARBA00023014"/>
    </source>
</evidence>
<dbReference type="GO" id="GO:0051539">
    <property type="term" value="F:4 iron, 4 sulfur cluster binding"/>
    <property type="evidence" value="ECO:0007669"/>
    <property type="project" value="UniProtKB-KW"/>
</dbReference>
<evidence type="ECO:0000313" key="7">
    <source>
        <dbReference type="EMBL" id="VDK85982.1"/>
    </source>
</evidence>
<keyword evidence="4" id="KW-0408">Iron</keyword>
<keyword evidence="1" id="KW-0004">4Fe-4S</keyword>
<dbReference type="Gene3D" id="3.40.630.30">
    <property type="match status" value="1"/>
</dbReference>
<keyword evidence="3" id="KW-0479">Metal-binding</keyword>
<dbReference type="InterPro" id="IPR000182">
    <property type="entry name" value="GNAT_dom"/>
</dbReference>
<keyword evidence="5" id="KW-0411">Iron-sulfur</keyword>
<dbReference type="GO" id="GO:0033588">
    <property type="term" value="C:elongator holoenzyme complex"/>
    <property type="evidence" value="ECO:0007669"/>
    <property type="project" value="TreeGrafter"/>
</dbReference>
<dbReference type="InterPro" id="IPR056591">
    <property type="entry name" value="ELP3-like_N"/>
</dbReference>
<gene>
    <name evidence="7" type="ORF">DILT_LOCUS3797</name>
</gene>
<accession>A0A3P6TCV9</accession>
<evidence type="ECO:0000313" key="8">
    <source>
        <dbReference type="Proteomes" id="UP000281553"/>
    </source>
</evidence>
<dbReference type="GO" id="GO:0016747">
    <property type="term" value="F:acyltransferase activity, transferring groups other than amino-acyl groups"/>
    <property type="evidence" value="ECO:0007669"/>
    <property type="project" value="InterPro"/>
</dbReference>
<dbReference type="GO" id="GO:0005737">
    <property type="term" value="C:cytoplasm"/>
    <property type="evidence" value="ECO:0007669"/>
    <property type="project" value="TreeGrafter"/>
</dbReference>
<dbReference type="PROSITE" id="PS51186">
    <property type="entry name" value="GNAT"/>
    <property type="match status" value="1"/>
</dbReference>
<dbReference type="OrthoDB" id="10265243at2759"/>
<dbReference type="InterPro" id="IPR039661">
    <property type="entry name" value="ELP3"/>
</dbReference>
<proteinExistence type="predicted"/>
<protein>
    <recommendedName>
        <fullName evidence="6">N-acetyltransferase domain-containing protein</fullName>
    </recommendedName>
</protein>
<evidence type="ECO:0000256" key="2">
    <source>
        <dbReference type="ARBA" id="ARBA00022691"/>
    </source>
</evidence>
<evidence type="ECO:0000256" key="4">
    <source>
        <dbReference type="ARBA" id="ARBA00023004"/>
    </source>
</evidence>
<keyword evidence="2" id="KW-0949">S-adenosyl-L-methionine</keyword>
<dbReference type="EMBL" id="UYRU01044275">
    <property type="protein sequence ID" value="VDK85982.1"/>
    <property type="molecule type" value="Genomic_DNA"/>
</dbReference>
<dbReference type="AlphaFoldDB" id="A0A3P6TCV9"/>
<evidence type="ECO:0000256" key="3">
    <source>
        <dbReference type="ARBA" id="ARBA00022723"/>
    </source>
</evidence>
<dbReference type="PANTHER" id="PTHR11135">
    <property type="entry name" value="HISTONE ACETYLTRANSFERASE-RELATED"/>
    <property type="match status" value="1"/>
</dbReference>
<evidence type="ECO:0000259" key="6">
    <source>
        <dbReference type="PROSITE" id="PS51186"/>
    </source>
</evidence>
<dbReference type="GO" id="GO:0002926">
    <property type="term" value="P:tRNA wobble base 5-methoxycarbonylmethyl-2-thiouridinylation"/>
    <property type="evidence" value="ECO:0007669"/>
    <property type="project" value="TreeGrafter"/>
</dbReference>
<dbReference type="SUPFAM" id="SSF55729">
    <property type="entry name" value="Acyl-CoA N-acyltransferases (Nat)"/>
    <property type="match status" value="1"/>
</dbReference>
<dbReference type="InterPro" id="IPR016181">
    <property type="entry name" value="Acyl_CoA_acyltransferase"/>
</dbReference>
<dbReference type="PANTHER" id="PTHR11135:SF0">
    <property type="entry name" value="ELONGATOR COMPLEX PROTEIN 3"/>
    <property type="match status" value="1"/>
</dbReference>
<dbReference type="GO" id="GO:0046872">
    <property type="term" value="F:metal ion binding"/>
    <property type="evidence" value="ECO:0007669"/>
    <property type="project" value="UniProtKB-KW"/>
</dbReference>
<feature type="domain" description="N-acetyltransferase" evidence="6">
    <location>
        <begin position="260"/>
        <end position="393"/>
    </location>
</feature>
<organism evidence="7 8">
    <name type="scientific">Dibothriocephalus latus</name>
    <name type="common">Fish tapeworm</name>
    <name type="synonym">Diphyllobothrium latum</name>
    <dbReference type="NCBI Taxonomy" id="60516"/>
    <lineage>
        <taxon>Eukaryota</taxon>
        <taxon>Metazoa</taxon>
        <taxon>Spiralia</taxon>
        <taxon>Lophotrochozoa</taxon>
        <taxon>Platyhelminthes</taxon>
        <taxon>Cestoda</taxon>
        <taxon>Eucestoda</taxon>
        <taxon>Diphyllobothriidea</taxon>
        <taxon>Diphyllobothriidae</taxon>
        <taxon>Dibothriocephalus</taxon>
    </lineage>
</organism>
<name>A0A3P6TCV9_DIBLA</name>
<sequence length="393" mass="44413">MMVLTISEIVSELLKAVKEKKDVNLNKLKCAVSRKYGLTSQPRLVDIIAAVPPQHRDTLVPKLKAKPVRSASGPSGLDCCRCGYVQTPQMSPHCNDGQCLRLHQLGHFCDKVEFIVMGGTFMSLAEEYRDYFIRNLHDALSGHVSSNVSEAVYYSERSKIKCIGITIETRPDYCLKKHLGGHTVNAVTECFQLSKDAGFKVISHMMPDLPNVGWERDLAQFSEYFENPAFRDIPMPLVTSGVEHGNLRERALARMEELGAKCRDVRTREVGIQEIHRKIQPYQIELIRRDYVANGGWETFLAYEDPTQDILVGLLRLRKCSPETFRPELRICTEPNSDPLCSGFGTLLMEEAERIAREEHGSLKLAVISGVGTRDYYRKLGYELEGPYMVKAL</sequence>
<evidence type="ECO:0000256" key="1">
    <source>
        <dbReference type="ARBA" id="ARBA00022485"/>
    </source>
</evidence>
<dbReference type="GO" id="GO:0005634">
    <property type="term" value="C:nucleus"/>
    <property type="evidence" value="ECO:0007669"/>
    <property type="project" value="TreeGrafter"/>
</dbReference>
<keyword evidence="8" id="KW-1185">Reference proteome</keyword>